<organism evidence="3 4">
    <name type="scientific">Puccinia triticina</name>
    <dbReference type="NCBI Taxonomy" id="208348"/>
    <lineage>
        <taxon>Eukaryota</taxon>
        <taxon>Fungi</taxon>
        <taxon>Dikarya</taxon>
        <taxon>Basidiomycota</taxon>
        <taxon>Pucciniomycotina</taxon>
        <taxon>Pucciniomycetes</taxon>
        <taxon>Pucciniales</taxon>
        <taxon>Pucciniaceae</taxon>
        <taxon>Puccinia</taxon>
    </lineage>
</organism>
<evidence type="ECO:0000256" key="1">
    <source>
        <dbReference type="SAM" id="MobiDB-lite"/>
    </source>
</evidence>
<protein>
    <submittedName>
        <fullName evidence="3">Uncharacterized protein</fullName>
    </submittedName>
</protein>
<gene>
    <name evidence="3" type="ORF">PtA15_6A232</name>
</gene>
<feature type="transmembrane region" description="Helical" evidence="2">
    <location>
        <begin position="20"/>
        <end position="40"/>
    </location>
</feature>
<keyword evidence="2" id="KW-0812">Transmembrane</keyword>
<feature type="compositionally biased region" description="Low complexity" evidence="1">
    <location>
        <begin position="67"/>
        <end position="90"/>
    </location>
</feature>
<keyword evidence="2" id="KW-0472">Membrane</keyword>
<keyword evidence="4" id="KW-1185">Reference proteome</keyword>
<accession>A0ABY7CK43</accession>
<proteinExistence type="predicted"/>
<evidence type="ECO:0000313" key="4">
    <source>
        <dbReference type="Proteomes" id="UP001164743"/>
    </source>
</evidence>
<evidence type="ECO:0000256" key="2">
    <source>
        <dbReference type="SAM" id="Phobius"/>
    </source>
</evidence>
<dbReference type="Proteomes" id="UP001164743">
    <property type="component" value="Chromosome 6A"/>
</dbReference>
<evidence type="ECO:0000313" key="3">
    <source>
        <dbReference type="EMBL" id="WAQ85604.1"/>
    </source>
</evidence>
<dbReference type="RefSeq" id="XP_053021159.1">
    <property type="nucleotide sequence ID" value="XM_053169916.1"/>
</dbReference>
<sequence length="90" mass="8908">MGLGYCGGYAGLGSWGMNGLYGAGGLGIFAAASLPFYSLYGYPGYGYPGYGGYGGGLLLKDAQGAGATPSTSASLSFSSRSTAATDRFSD</sequence>
<dbReference type="EMBL" id="CP110426">
    <property type="protein sequence ID" value="WAQ85604.1"/>
    <property type="molecule type" value="Genomic_DNA"/>
</dbReference>
<feature type="region of interest" description="Disordered" evidence="1">
    <location>
        <begin position="63"/>
        <end position="90"/>
    </location>
</feature>
<name>A0ABY7CK43_9BASI</name>
<dbReference type="GeneID" id="77810811"/>
<reference evidence="3" key="1">
    <citation type="submission" date="2022-10" db="EMBL/GenBank/DDBJ databases">
        <title>Puccinia triticina Genome sequencing and assembly.</title>
        <authorList>
            <person name="Li C."/>
        </authorList>
    </citation>
    <scope>NUCLEOTIDE SEQUENCE</scope>
    <source>
        <strain evidence="3">Pt15</strain>
    </source>
</reference>
<keyword evidence="2" id="KW-1133">Transmembrane helix</keyword>